<reference evidence="1 2" key="1">
    <citation type="journal article" date="2002" name="Proc. Natl. Acad. Sci. U.S.A.">
        <title>Extensive mosaic structure revealed by the complete genome sequence of uropathogenic Escherichia coli.</title>
        <authorList>
            <person name="Welch R.A."/>
            <person name="Burland V."/>
            <person name="Plunkett G.III."/>
            <person name="Redford P."/>
            <person name="Roesch P."/>
            <person name="Rasko D."/>
            <person name="Buckles E.L."/>
            <person name="Liou S.R."/>
            <person name="Boutin A."/>
            <person name="Hackett J."/>
            <person name="Stroud D."/>
            <person name="Mayhew G.F."/>
            <person name="Rose D.J."/>
            <person name="Zhou S."/>
            <person name="Schwartz D.C."/>
            <person name="Perna N.T."/>
            <person name="Mobley H.L."/>
            <person name="Donnenberg M.S."/>
            <person name="Blattner F.R."/>
        </authorList>
    </citation>
    <scope>NUCLEOTIDE SEQUENCE [LARGE SCALE GENOMIC DNA]</scope>
    <source>
        <strain evidence="2">CFT073 / ATCC 700928 / UPEC</strain>
    </source>
</reference>
<keyword evidence="2" id="KW-1185">Reference proteome</keyword>
<dbReference type="Pfam" id="PF05488">
    <property type="entry name" value="PAAR_motif"/>
    <property type="match status" value="1"/>
</dbReference>
<evidence type="ECO:0000313" key="1">
    <source>
        <dbReference type="EMBL" id="AAN81841.1"/>
    </source>
</evidence>
<evidence type="ECO:0000313" key="2">
    <source>
        <dbReference type="Proteomes" id="UP000001410"/>
    </source>
</evidence>
<gene>
    <name evidence="1" type="ordered locus">c3396</name>
</gene>
<dbReference type="eggNOG" id="COG4104">
    <property type="taxonomic scope" value="Bacteria"/>
</dbReference>
<dbReference type="EMBL" id="AE014075">
    <property type="protein sequence ID" value="AAN81841.1"/>
    <property type="molecule type" value="Genomic_DNA"/>
</dbReference>
<dbReference type="Proteomes" id="UP000001410">
    <property type="component" value="Chromosome"/>
</dbReference>
<organism evidence="1 2">
    <name type="scientific">Escherichia coli O6:H1 (strain CFT073 / ATCC 700928 / UPEC)</name>
    <dbReference type="NCBI Taxonomy" id="199310"/>
    <lineage>
        <taxon>Bacteria</taxon>
        <taxon>Pseudomonadati</taxon>
        <taxon>Pseudomonadota</taxon>
        <taxon>Gammaproteobacteria</taxon>
        <taxon>Enterobacterales</taxon>
        <taxon>Enterobacteriaceae</taxon>
        <taxon>Escherichia</taxon>
    </lineage>
</organism>
<dbReference type="SMR" id="A0A0H2VCK5"/>
<dbReference type="InterPro" id="IPR008727">
    <property type="entry name" value="PAAR_motif"/>
</dbReference>
<dbReference type="KEGG" id="ecc:c3396"/>
<protein>
    <recommendedName>
        <fullName evidence="3">PAAR domain-containing protein</fullName>
    </recommendedName>
</protein>
<accession>A0A0H2VCK5</accession>
<dbReference type="HOGENOM" id="CLU_148568_4_2_6"/>
<name>A0A0H2VCK5_ECOL6</name>
<dbReference type="AlphaFoldDB" id="A0A0H2VCK5"/>
<evidence type="ECO:0008006" key="3">
    <source>
        <dbReference type="Google" id="ProtNLM"/>
    </source>
</evidence>
<dbReference type="CDD" id="cd14744">
    <property type="entry name" value="PAAR_CT_2"/>
    <property type="match status" value="1"/>
</dbReference>
<dbReference type="Gene3D" id="2.60.200.60">
    <property type="match status" value="1"/>
</dbReference>
<sequence>MESDMGKNVVVLNDATSHGGKVSSASSTFDIQGKKAALLNDTVTCPKHGTNPIVECDTSYEEGGRGIVVHGCKSACGSVVYASLPDVEIG</sequence>
<dbReference type="STRING" id="199310.c3396"/>
<proteinExistence type="predicted"/>